<feature type="transmembrane region" description="Helical" evidence="8">
    <location>
        <begin position="280"/>
        <end position="304"/>
    </location>
</feature>
<feature type="transmembrane region" description="Helical" evidence="8">
    <location>
        <begin position="222"/>
        <end position="238"/>
    </location>
</feature>
<dbReference type="InterPro" id="IPR050814">
    <property type="entry name" value="Myo-inositol_Transporter"/>
</dbReference>
<dbReference type="AlphaFoldDB" id="A0A1S8AAH3"/>
<comment type="similarity">
    <text evidence="2">Belongs to the major facilitator superfamily. Sugar transporter (TC 2.A.1.1) family.</text>
</comment>
<feature type="region of interest" description="Disordered" evidence="7">
    <location>
        <begin position="1"/>
        <end position="26"/>
    </location>
</feature>
<accession>A0A1S8AAH3</accession>
<evidence type="ECO:0000256" key="6">
    <source>
        <dbReference type="ARBA" id="ARBA00023136"/>
    </source>
</evidence>
<feature type="transmembrane region" description="Helical" evidence="8">
    <location>
        <begin position="310"/>
        <end position="332"/>
    </location>
</feature>
<dbReference type="Proteomes" id="UP000054516">
    <property type="component" value="Unassembled WGS sequence"/>
</dbReference>
<keyword evidence="5 8" id="KW-1133">Transmembrane helix</keyword>
<dbReference type="EMBL" id="DF977503">
    <property type="protein sequence ID" value="GAW26945.1"/>
    <property type="molecule type" value="Genomic_DNA"/>
</dbReference>
<keyword evidence="4 8" id="KW-0812">Transmembrane</keyword>
<protein>
    <submittedName>
        <fullName evidence="10">Putative sugar transporter</fullName>
    </submittedName>
</protein>
<reference evidence="10" key="1">
    <citation type="submission" date="2016-03" db="EMBL/GenBank/DDBJ databases">
        <title>Draft genome sequence of Rosellinia necatrix.</title>
        <authorList>
            <person name="Kanematsu S."/>
        </authorList>
    </citation>
    <scope>NUCLEOTIDE SEQUENCE [LARGE SCALE GENOMIC DNA]</scope>
    <source>
        <strain evidence="10">W97</strain>
    </source>
</reference>
<dbReference type="Gene3D" id="1.20.1250.20">
    <property type="entry name" value="MFS general substrate transporter like domains"/>
    <property type="match status" value="1"/>
</dbReference>
<dbReference type="SUPFAM" id="SSF103473">
    <property type="entry name" value="MFS general substrate transporter"/>
    <property type="match status" value="1"/>
</dbReference>
<dbReference type="InterPro" id="IPR036259">
    <property type="entry name" value="MFS_trans_sf"/>
</dbReference>
<proteinExistence type="inferred from homology"/>
<evidence type="ECO:0000256" key="8">
    <source>
        <dbReference type="SAM" id="Phobius"/>
    </source>
</evidence>
<dbReference type="PANTHER" id="PTHR48020:SF12">
    <property type="entry name" value="PROTON MYO-INOSITOL COTRANSPORTER"/>
    <property type="match status" value="1"/>
</dbReference>
<evidence type="ECO:0000256" key="3">
    <source>
        <dbReference type="ARBA" id="ARBA00022448"/>
    </source>
</evidence>
<name>A0A1S8AAH3_ROSNE</name>
<dbReference type="InterPro" id="IPR020846">
    <property type="entry name" value="MFS_dom"/>
</dbReference>
<dbReference type="PROSITE" id="PS00217">
    <property type="entry name" value="SUGAR_TRANSPORT_2"/>
    <property type="match status" value="1"/>
</dbReference>
<keyword evidence="10" id="KW-0762">Sugar transport</keyword>
<dbReference type="PANTHER" id="PTHR48020">
    <property type="entry name" value="PROTON MYO-INOSITOL COTRANSPORTER"/>
    <property type="match status" value="1"/>
</dbReference>
<feature type="transmembrane region" description="Helical" evidence="8">
    <location>
        <begin position="190"/>
        <end position="210"/>
    </location>
</feature>
<dbReference type="Pfam" id="PF00083">
    <property type="entry name" value="Sugar_tr"/>
    <property type="match status" value="1"/>
</dbReference>
<evidence type="ECO:0000256" key="1">
    <source>
        <dbReference type="ARBA" id="ARBA00004141"/>
    </source>
</evidence>
<evidence type="ECO:0000313" key="10">
    <source>
        <dbReference type="EMBL" id="GAW26945.1"/>
    </source>
</evidence>
<dbReference type="InterPro" id="IPR005829">
    <property type="entry name" value="Sugar_transporter_CS"/>
</dbReference>
<evidence type="ECO:0000256" key="4">
    <source>
        <dbReference type="ARBA" id="ARBA00022692"/>
    </source>
</evidence>
<feature type="domain" description="Major facilitator superfamily (MFS) profile" evidence="9">
    <location>
        <begin position="148"/>
        <end position="499"/>
    </location>
</feature>
<evidence type="ECO:0000256" key="2">
    <source>
        <dbReference type="ARBA" id="ARBA00010992"/>
    </source>
</evidence>
<evidence type="ECO:0000256" key="7">
    <source>
        <dbReference type="SAM" id="MobiDB-lite"/>
    </source>
</evidence>
<dbReference type="PROSITE" id="PS50850">
    <property type="entry name" value="MFS"/>
    <property type="match status" value="1"/>
</dbReference>
<sequence>MAGRHSSPFSRSLHFREHTVPLPHPSHSVEMGMRASSVSAAQYSHNAQRRQRHNNYLAIIESPLARLTDEALEIDVRRFQSDLLPCVAVEMLSRAVQVAKYIRVYDEVARSNNPGAGEYLPVQLTREEKSSLKKERDSLPSQPTMYVVILTVSLAAFLQGFVQSSINGASLFSEEFGLDVMRSTSDRWKLGAVNASPFLFAALVGCWVALPINERFGRRGAMAIAASLILASSLGSAFCKDWKQLFGARVFNGIGMGIKAVSTPILASETAVGYWRGTSILAWQLWVAFGIAVGFGFNLIFYTAPETRTVLMLILGSPFVPSILLLVSLYFCPESPRYYLRRQSAHFNPEKAYYILLKLRGSELLALRDVYLIYKSTEREETSEKPDEEIQGYSPSRGFVSHLRAYVTQYKELFTKRRLRNAVMSSSIVALAQQLCGSKFAEVTEVVAFLVIRRYSNNLAVNVLAFYSGKVKHNCGPARPSSYRIGPQEVYLLKASGLM</sequence>
<evidence type="ECO:0000313" key="11">
    <source>
        <dbReference type="Proteomes" id="UP000054516"/>
    </source>
</evidence>
<organism evidence="10">
    <name type="scientific">Rosellinia necatrix</name>
    <name type="common">White root-rot fungus</name>
    <dbReference type="NCBI Taxonomy" id="77044"/>
    <lineage>
        <taxon>Eukaryota</taxon>
        <taxon>Fungi</taxon>
        <taxon>Dikarya</taxon>
        <taxon>Ascomycota</taxon>
        <taxon>Pezizomycotina</taxon>
        <taxon>Sordariomycetes</taxon>
        <taxon>Xylariomycetidae</taxon>
        <taxon>Xylariales</taxon>
        <taxon>Xylariaceae</taxon>
        <taxon>Rosellinia</taxon>
    </lineage>
</organism>
<keyword evidence="3" id="KW-0813">Transport</keyword>
<feature type="transmembrane region" description="Helical" evidence="8">
    <location>
        <begin position="250"/>
        <end position="268"/>
    </location>
</feature>
<comment type="subcellular location">
    <subcellularLocation>
        <location evidence="1">Membrane</location>
        <topology evidence="1">Multi-pass membrane protein</topology>
    </subcellularLocation>
</comment>
<dbReference type="OrthoDB" id="6339427at2759"/>
<dbReference type="InterPro" id="IPR005828">
    <property type="entry name" value="MFS_sugar_transport-like"/>
</dbReference>
<evidence type="ECO:0000259" key="9">
    <source>
        <dbReference type="PROSITE" id="PS50850"/>
    </source>
</evidence>
<dbReference type="GO" id="GO:0022857">
    <property type="term" value="F:transmembrane transporter activity"/>
    <property type="evidence" value="ECO:0007669"/>
    <property type="project" value="InterPro"/>
</dbReference>
<keyword evidence="6 8" id="KW-0472">Membrane</keyword>
<dbReference type="OMA" id="PCVAVEM"/>
<gene>
    <name evidence="10" type="ORF">SAMD00023353_5800230</name>
</gene>
<dbReference type="GO" id="GO:0016020">
    <property type="term" value="C:membrane"/>
    <property type="evidence" value="ECO:0007669"/>
    <property type="project" value="UniProtKB-SubCell"/>
</dbReference>
<evidence type="ECO:0000256" key="5">
    <source>
        <dbReference type="ARBA" id="ARBA00022989"/>
    </source>
</evidence>
<keyword evidence="11" id="KW-1185">Reference proteome</keyword>